<dbReference type="Proteomes" id="UP000663860">
    <property type="component" value="Unassembled WGS sequence"/>
</dbReference>
<feature type="non-terminal residue" evidence="3">
    <location>
        <position position="1"/>
    </location>
</feature>
<evidence type="ECO:0000259" key="2">
    <source>
        <dbReference type="PROSITE" id="PS50822"/>
    </source>
</evidence>
<dbReference type="AlphaFoldDB" id="A0A815TX23"/>
<comment type="caution">
    <text evidence="3">The sequence shown here is derived from an EMBL/GenBank/DDBJ whole genome shotgun (WGS) entry which is preliminary data.</text>
</comment>
<reference evidence="3" key="1">
    <citation type="submission" date="2021-02" db="EMBL/GenBank/DDBJ databases">
        <authorList>
            <person name="Nowell W R."/>
        </authorList>
    </citation>
    <scope>NUCLEOTIDE SEQUENCE</scope>
</reference>
<feature type="domain" description="Piwi" evidence="2">
    <location>
        <begin position="1"/>
        <end position="25"/>
    </location>
</feature>
<sequence>LCHTDMRCTKSVSIPAPVHYAHLSAYASRTLKFGNDDHNNDAADDDETESNVDDSESPQNYSLDDIKTQLMILDPKVANDMWFI</sequence>
<name>A0A815TX23_9BILA</name>
<organism evidence="3 4">
    <name type="scientific">Adineta steineri</name>
    <dbReference type="NCBI Taxonomy" id="433720"/>
    <lineage>
        <taxon>Eukaryota</taxon>
        <taxon>Metazoa</taxon>
        <taxon>Spiralia</taxon>
        <taxon>Gnathifera</taxon>
        <taxon>Rotifera</taxon>
        <taxon>Eurotatoria</taxon>
        <taxon>Bdelloidea</taxon>
        <taxon>Adinetida</taxon>
        <taxon>Adinetidae</taxon>
        <taxon>Adineta</taxon>
    </lineage>
</organism>
<dbReference type="InterPro" id="IPR003165">
    <property type="entry name" value="Piwi"/>
</dbReference>
<feature type="region of interest" description="Disordered" evidence="1">
    <location>
        <begin position="34"/>
        <end position="61"/>
    </location>
</feature>
<dbReference type="Gene3D" id="3.30.420.10">
    <property type="entry name" value="Ribonuclease H-like superfamily/Ribonuclease H"/>
    <property type="match status" value="1"/>
</dbReference>
<dbReference type="InterPro" id="IPR036397">
    <property type="entry name" value="RNaseH_sf"/>
</dbReference>
<dbReference type="GO" id="GO:0003676">
    <property type="term" value="F:nucleic acid binding"/>
    <property type="evidence" value="ECO:0007669"/>
    <property type="project" value="InterPro"/>
</dbReference>
<gene>
    <name evidence="3" type="ORF">IZO911_LOCUS45402</name>
</gene>
<accession>A0A815TX23</accession>
<dbReference type="EMBL" id="CAJNOE010004175">
    <property type="protein sequence ID" value="CAF1509791.1"/>
    <property type="molecule type" value="Genomic_DNA"/>
</dbReference>
<feature type="compositionally biased region" description="Acidic residues" evidence="1">
    <location>
        <begin position="42"/>
        <end position="56"/>
    </location>
</feature>
<proteinExistence type="predicted"/>
<evidence type="ECO:0000256" key="1">
    <source>
        <dbReference type="SAM" id="MobiDB-lite"/>
    </source>
</evidence>
<protein>
    <recommendedName>
        <fullName evidence="2">Piwi domain-containing protein</fullName>
    </recommendedName>
</protein>
<dbReference type="PROSITE" id="PS50822">
    <property type="entry name" value="PIWI"/>
    <property type="match status" value="1"/>
</dbReference>
<evidence type="ECO:0000313" key="4">
    <source>
        <dbReference type="Proteomes" id="UP000663860"/>
    </source>
</evidence>
<evidence type="ECO:0000313" key="3">
    <source>
        <dbReference type="EMBL" id="CAF1509791.1"/>
    </source>
</evidence>